<comment type="caution">
    <text evidence="2">The sequence shown here is derived from an EMBL/GenBank/DDBJ whole genome shotgun (WGS) entry which is preliminary data.</text>
</comment>
<dbReference type="Proteomes" id="UP001165121">
    <property type="component" value="Unassembled WGS sequence"/>
</dbReference>
<name>A0A9W6WT22_9STRA</name>
<evidence type="ECO:0000313" key="3">
    <source>
        <dbReference type="Proteomes" id="UP001165121"/>
    </source>
</evidence>
<dbReference type="AlphaFoldDB" id="A0A9W6WT22"/>
<reference evidence="2" key="1">
    <citation type="submission" date="2023-04" db="EMBL/GenBank/DDBJ databases">
        <title>Phytophthora fragariaefolia NBRC 109709.</title>
        <authorList>
            <person name="Ichikawa N."/>
            <person name="Sato H."/>
            <person name="Tonouchi N."/>
        </authorList>
    </citation>
    <scope>NUCLEOTIDE SEQUENCE</scope>
    <source>
        <strain evidence="2">NBRC 109709</strain>
    </source>
</reference>
<feature type="compositionally biased region" description="Basic and acidic residues" evidence="1">
    <location>
        <begin position="44"/>
        <end position="67"/>
    </location>
</feature>
<keyword evidence="3" id="KW-1185">Reference proteome</keyword>
<sequence>MQEQPRKLSFEPYIVIRRVTVVDLEDSSLSEVLFKAQHEGQRCREQQRHGADDCQNRVGEKVHDSRVSSKQVKCI</sequence>
<feature type="region of interest" description="Disordered" evidence="1">
    <location>
        <begin position="44"/>
        <end position="75"/>
    </location>
</feature>
<evidence type="ECO:0000256" key="1">
    <source>
        <dbReference type="SAM" id="MobiDB-lite"/>
    </source>
</evidence>
<organism evidence="2 3">
    <name type="scientific">Phytophthora fragariaefolia</name>
    <dbReference type="NCBI Taxonomy" id="1490495"/>
    <lineage>
        <taxon>Eukaryota</taxon>
        <taxon>Sar</taxon>
        <taxon>Stramenopiles</taxon>
        <taxon>Oomycota</taxon>
        <taxon>Peronosporomycetes</taxon>
        <taxon>Peronosporales</taxon>
        <taxon>Peronosporaceae</taxon>
        <taxon>Phytophthora</taxon>
    </lineage>
</organism>
<accession>A0A9W6WT22</accession>
<proteinExistence type="predicted"/>
<gene>
    <name evidence="2" type="ORF">Pfra01_000483500</name>
</gene>
<dbReference type="EMBL" id="BSXT01000377">
    <property type="protein sequence ID" value="GMF26097.1"/>
    <property type="molecule type" value="Genomic_DNA"/>
</dbReference>
<protein>
    <submittedName>
        <fullName evidence="2">Unnamed protein product</fullName>
    </submittedName>
</protein>
<evidence type="ECO:0000313" key="2">
    <source>
        <dbReference type="EMBL" id="GMF26097.1"/>
    </source>
</evidence>